<evidence type="ECO:0000313" key="3">
    <source>
        <dbReference type="EMBL" id="CAA7602737.1"/>
    </source>
</evidence>
<name>A0A8S0Y020_9FIRM</name>
<feature type="transmembrane region" description="Helical" evidence="1">
    <location>
        <begin position="282"/>
        <end position="304"/>
    </location>
</feature>
<feature type="transmembrane region" description="Helical" evidence="1">
    <location>
        <begin position="235"/>
        <end position="254"/>
    </location>
</feature>
<dbReference type="InterPro" id="IPR011642">
    <property type="entry name" value="Gate_dom"/>
</dbReference>
<reference evidence="3" key="2">
    <citation type="submission" date="2020-01" db="EMBL/GenBank/DDBJ databases">
        <authorList>
            <person name="Hornung B."/>
        </authorList>
    </citation>
    <scope>NUCLEOTIDE SEQUENCE</scope>
    <source>
        <strain evidence="3">PacBioINE</strain>
    </source>
</reference>
<feature type="domain" description="Nucleoside transporter/FeoB GTPase Gate" evidence="2">
    <location>
        <begin position="39"/>
        <end position="136"/>
    </location>
</feature>
<dbReference type="RefSeq" id="WP_240986059.1">
    <property type="nucleotide sequence ID" value="NZ_CDGJ01000027.1"/>
</dbReference>
<dbReference type="KEGG" id="aacx:DEACI_3416"/>
<evidence type="ECO:0000313" key="4">
    <source>
        <dbReference type="EMBL" id="CEJ06406.1"/>
    </source>
</evidence>
<dbReference type="Pfam" id="PF07670">
    <property type="entry name" value="Gate"/>
    <property type="match status" value="1"/>
</dbReference>
<feature type="transmembrane region" description="Helical" evidence="1">
    <location>
        <begin position="78"/>
        <end position="99"/>
    </location>
</feature>
<evidence type="ECO:0000259" key="2">
    <source>
        <dbReference type="Pfam" id="PF07670"/>
    </source>
</evidence>
<keyword evidence="1" id="KW-0812">Transmembrane</keyword>
<evidence type="ECO:0000256" key="1">
    <source>
        <dbReference type="SAM" id="Phobius"/>
    </source>
</evidence>
<dbReference type="EMBL" id="CDGJ01000027">
    <property type="protein sequence ID" value="CEJ06406.1"/>
    <property type="molecule type" value="Genomic_DNA"/>
</dbReference>
<dbReference type="Proteomes" id="UP000836597">
    <property type="component" value="Chromosome"/>
</dbReference>
<proteinExistence type="predicted"/>
<evidence type="ECO:0000313" key="5">
    <source>
        <dbReference type="Proteomes" id="UP001071230"/>
    </source>
</evidence>
<reference evidence="4" key="1">
    <citation type="submission" date="2014-11" db="EMBL/GenBank/DDBJ databases">
        <authorList>
            <person name="Hornung B.V."/>
        </authorList>
    </citation>
    <scope>NUCLEOTIDE SEQUENCE</scope>
    <source>
        <strain evidence="4">INE</strain>
    </source>
</reference>
<keyword evidence="1" id="KW-1133">Transmembrane helix</keyword>
<gene>
    <name evidence="4" type="ORF">DEACI_0854</name>
    <name evidence="3" type="ORF">DEACI_3416</name>
</gene>
<organism evidence="3">
    <name type="scientific">Acididesulfobacillus acetoxydans</name>
    <dbReference type="NCBI Taxonomy" id="1561005"/>
    <lineage>
        <taxon>Bacteria</taxon>
        <taxon>Bacillati</taxon>
        <taxon>Bacillota</taxon>
        <taxon>Clostridia</taxon>
        <taxon>Eubacteriales</taxon>
        <taxon>Peptococcaceae</taxon>
        <taxon>Acididesulfobacillus</taxon>
    </lineage>
</organism>
<dbReference type="AlphaFoldDB" id="A0A8S0Y020"/>
<feature type="transmembrane region" description="Helical" evidence="1">
    <location>
        <begin position="119"/>
        <end position="138"/>
    </location>
</feature>
<accession>A0A8S0Y020</accession>
<feature type="transmembrane region" description="Helical" evidence="1">
    <location>
        <begin position="208"/>
        <end position="228"/>
    </location>
</feature>
<feature type="transmembrane region" description="Helical" evidence="1">
    <location>
        <begin position="353"/>
        <end position="378"/>
    </location>
</feature>
<feature type="transmembrane region" description="Helical" evidence="1">
    <location>
        <begin position="145"/>
        <end position="164"/>
    </location>
</feature>
<keyword evidence="5" id="KW-1185">Reference proteome</keyword>
<feature type="transmembrane region" description="Helical" evidence="1">
    <location>
        <begin position="311"/>
        <end position="333"/>
    </location>
</feature>
<protein>
    <submittedName>
        <fullName evidence="4">Sporulation integral membrane protein YlbJ</fullName>
    </submittedName>
</protein>
<sequence length="386" mass="41466">MSKAIRPLFILILAVAMFMYPQEVLSAAAGGIELWGRYVLPALLPFFILSDLFAGTGLVHFLGVLLEPLMRPLFRLPGKAAFVVAMGYSSGFPMGAVLTAKLRQEGEITRAEGERLLSFTNNPSPGFIFGAVAAGLLGRPGLGPLLAGSVYLSNLAVGILFRFYGPYPPAKETGRPSLRKAWQALLAFRAKDDRPLGRILGQAVQQSVTTVLAVGGYIAFFAVLVRLLTLWKITLYLAVLLHPLGQYFLPLPALKSLLDGLLEMTLGCQGMVKASSQLGTQVAGLALIMGWSGLSVFAQVAGFISATDLRLFPFALARFLHAFLALILSQVFLRLTPVPVSGPAWSVPAGTDIWLGSLALSARFFLGSIALLFLLAFLRRVLSRSS</sequence>
<feature type="transmembrane region" description="Helical" evidence="1">
    <location>
        <begin position="42"/>
        <end position="66"/>
    </location>
</feature>
<dbReference type="EMBL" id="LR746496">
    <property type="protein sequence ID" value="CAA7602737.1"/>
    <property type="molecule type" value="Genomic_DNA"/>
</dbReference>
<keyword evidence="1" id="KW-0472">Membrane</keyword>
<dbReference type="Proteomes" id="UP001071230">
    <property type="component" value="Unassembled WGS sequence"/>
</dbReference>